<feature type="compositionally biased region" description="Acidic residues" evidence="8">
    <location>
        <begin position="546"/>
        <end position="572"/>
    </location>
</feature>
<reference evidence="11" key="2">
    <citation type="submission" date="2025-08" db="UniProtKB">
        <authorList>
            <consortium name="RefSeq"/>
        </authorList>
    </citation>
    <scope>IDENTIFICATION</scope>
    <source>
        <tissue evidence="11">Young leaves</tissue>
    </source>
</reference>
<feature type="compositionally biased region" description="Low complexity" evidence="8">
    <location>
        <begin position="149"/>
        <end position="164"/>
    </location>
</feature>
<evidence type="ECO:0000256" key="3">
    <source>
        <dbReference type="ARBA" id="ARBA00023015"/>
    </source>
</evidence>
<feature type="region of interest" description="Disordered" evidence="8">
    <location>
        <begin position="287"/>
        <end position="494"/>
    </location>
</feature>
<feature type="region of interest" description="Disordered" evidence="8">
    <location>
        <begin position="1"/>
        <end position="168"/>
    </location>
</feature>
<evidence type="ECO:0000256" key="1">
    <source>
        <dbReference type="ARBA" id="ARBA00004604"/>
    </source>
</evidence>
<accession>A0A8B8JPC3</accession>
<dbReference type="InterPro" id="IPR014876">
    <property type="entry name" value="DEK_C"/>
</dbReference>
<evidence type="ECO:0000256" key="5">
    <source>
        <dbReference type="ARBA" id="ARBA00023163"/>
    </source>
</evidence>
<name>A0A8B8JPC3_ABRPR</name>
<dbReference type="GeneID" id="113847509"/>
<dbReference type="InterPro" id="IPR044198">
    <property type="entry name" value="DEK"/>
</dbReference>
<dbReference type="FunFam" id="1.10.10.60:FF:000220">
    <property type="entry name" value="DEK domain-containing chromatin associated protein"/>
    <property type="match status" value="1"/>
</dbReference>
<dbReference type="PANTHER" id="PTHR13468">
    <property type="entry name" value="DEK PROTEIN"/>
    <property type="match status" value="1"/>
</dbReference>
<evidence type="ECO:0000259" key="9">
    <source>
        <dbReference type="PROSITE" id="PS51998"/>
    </source>
</evidence>
<proteinExistence type="predicted"/>
<evidence type="ECO:0000256" key="7">
    <source>
        <dbReference type="SAM" id="Coils"/>
    </source>
</evidence>
<feature type="compositionally biased region" description="Acidic residues" evidence="8">
    <location>
        <begin position="79"/>
        <end position="98"/>
    </location>
</feature>
<evidence type="ECO:0000313" key="11">
    <source>
        <dbReference type="RefSeq" id="XP_027332468.1"/>
    </source>
</evidence>
<dbReference type="AlphaFoldDB" id="A0A8B8JPC3"/>
<feature type="compositionally biased region" description="Basic and acidic residues" evidence="8">
    <location>
        <begin position="137"/>
        <end position="146"/>
    </location>
</feature>
<dbReference type="PROSITE" id="PS51998">
    <property type="entry name" value="DEK_C"/>
    <property type="match status" value="1"/>
</dbReference>
<feature type="compositionally biased region" description="Basic and acidic residues" evidence="8">
    <location>
        <begin position="39"/>
        <end position="61"/>
    </location>
</feature>
<keyword evidence="5" id="KW-0804">Transcription</keyword>
<dbReference type="GO" id="GO:0042393">
    <property type="term" value="F:histone binding"/>
    <property type="evidence" value="ECO:0007669"/>
    <property type="project" value="TreeGrafter"/>
</dbReference>
<keyword evidence="10" id="KW-1185">Reference proteome</keyword>
<reference evidence="10" key="1">
    <citation type="journal article" date="2019" name="Toxins">
        <title>Detection of Abrin-Like and Prepropulchellin-Like Toxin Genes and Transcripts Using Whole Genome Sequencing and Full-Length Transcript Sequencing of Abrus precatorius.</title>
        <authorList>
            <person name="Hovde B.T."/>
            <person name="Daligault H.E."/>
            <person name="Hanschen E.R."/>
            <person name="Kunde Y.A."/>
            <person name="Johnson M.B."/>
            <person name="Starkenburg S.R."/>
            <person name="Johnson S.L."/>
        </authorList>
    </citation>
    <scope>NUCLEOTIDE SEQUENCE [LARGE SCALE GENOMIC DNA]</scope>
</reference>
<feature type="region of interest" description="Disordered" evidence="8">
    <location>
        <begin position="543"/>
        <end position="572"/>
    </location>
</feature>
<evidence type="ECO:0000256" key="6">
    <source>
        <dbReference type="ARBA" id="ARBA00023242"/>
    </source>
</evidence>
<feature type="compositionally biased region" description="Basic residues" evidence="8">
    <location>
        <begin position="292"/>
        <end position="301"/>
    </location>
</feature>
<dbReference type="GO" id="GO:0005730">
    <property type="term" value="C:nucleolus"/>
    <property type="evidence" value="ECO:0007669"/>
    <property type="project" value="UniProtKB-SubCell"/>
</dbReference>
<evidence type="ECO:0000256" key="8">
    <source>
        <dbReference type="SAM" id="MobiDB-lite"/>
    </source>
</evidence>
<dbReference type="Proteomes" id="UP000694853">
    <property type="component" value="Unplaced"/>
</dbReference>
<dbReference type="GO" id="GO:0006325">
    <property type="term" value="P:chromatin organization"/>
    <property type="evidence" value="ECO:0007669"/>
    <property type="project" value="UniProtKB-KW"/>
</dbReference>
<keyword evidence="3" id="KW-0805">Transcription regulation</keyword>
<protein>
    <submittedName>
        <fullName evidence="11">Protein DEK-like isoform X1</fullName>
    </submittedName>
</protein>
<keyword evidence="2" id="KW-0156">Chromatin regulator</keyword>
<dbReference type="PANTHER" id="PTHR13468:SF1">
    <property type="entry name" value="PROTEIN DEK"/>
    <property type="match status" value="1"/>
</dbReference>
<feature type="coiled-coil region" evidence="7">
    <location>
        <begin position="224"/>
        <end position="270"/>
    </location>
</feature>
<keyword evidence="6" id="KW-0539">Nucleus</keyword>
<dbReference type="GO" id="GO:0003677">
    <property type="term" value="F:DNA binding"/>
    <property type="evidence" value="ECO:0007669"/>
    <property type="project" value="UniProtKB-KW"/>
</dbReference>
<sequence>MATETLEDNKPPPQDKDDNHAPPDPKSQPNKQDPEDLEISEKDASSEVAKSEDKNVDDKDGASNMEVEEEADEKKDTDEHEDEEKDNEEEEEEEEEAEEGKKGKAKGRSKESTKKSKKKTASAKKGKKDPVTPTSERPTRERKTVERYSVPSPAKSARSSASKAFTIEKGRGTQLKDIPNVAFKLSKRKPDDNLHMLHSLLFGKKTKAHNLKRNIGQFSGYVWTENEEKQRAKVKERIDKCVKEKLLDFCDVLNIQINKANVKKEELSAKLLEFLESPHATTDILLAEKEQKGKKRTRKVTPIKSPGEASTETPAKKLKQTSQSGKKRKQSSDDEEDDKAELSDSKDESQEDEDVAALNNESDDEESKLEEEEDKPKACKRTSKKIVKEGSVTKAGDRASSGKKTSVKEAKSTEKTQKKSTSKKSVAEHDSASASLSKSKQPASKKLKTVSEKDTKGKAASKKQTDKSSKALVKDQGKGKSNKKSKTEPTREDMHAVVVDILKEVDFNTATLSDILRQLGTHFGLDLMHRKAEVKDIITDVINNMSDEEDEGEEAENDGDADKDDDDDDEDA</sequence>
<feature type="compositionally biased region" description="Basic and acidic residues" evidence="8">
    <location>
        <begin position="7"/>
        <end position="23"/>
    </location>
</feature>
<dbReference type="RefSeq" id="XP_027332468.1">
    <property type="nucleotide sequence ID" value="XM_027476667.1"/>
</dbReference>
<feature type="compositionally biased region" description="Acidic residues" evidence="8">
    <location>
        <begin position="349"/>
        <end position="373"/>
    </location>
</feature>
<dbReference type="KEGG" id="aprc:113847509"/>
<keyword evidence="7" id="KW-0175">Coiled coil</keyword>
<evidence type="ECO:0000256" key="4">
    <source>
        <dbReference type="ARBA" id="ARBA00023125"/>
    </source>
</evidence>
<feature type="compositionally biased region" description="Basic residues" evidence="8">
    <location>
        <begin position="115"/>
        <end position="127"/>
    </location>
</feature>
<dbReference type="Pfam" id="PF08766">
    <property type="entry name" value="DEK_C"/>
    <property type="match status" value="1"/>
</dbReference>
<organism evidence="10 11">
    <name type="scientific">Abrus precatorius</name>
    <name type="common">Indian licorice</name>
    <name type="synonym">Glycine abrus</name>
    <dbReference type="NCBI Taxonomy" id="3816"/>
    <lineage>
        <taxon>Eukaryota</taxon>
        <taxon>Viridiplantae</taxon>
        <taxon>Streptophyta</taxon>
        <taxon>Embryophyta</taxon>
        <taxon>Tracheophyta</taxon>
        <taxon>Spermatophyta</taxon>
        <taxon>Magnoliopsida</taxon>
        <taxon>eudicotyledons</taxon>
        <taxon>Gunneridae</taxon>
        <taxon>Pentapetalae</taxon>
        <taxon>rosids</taxon>
        <taxon>fabids</taxon>
        <taxon>Fabales</taxon>
        <taxon>Fabaceae</taxon>
        <taxon>Papilionoideae</taxon>
        <taxon>50 kb inversion clade</taxon>
        <taxon>NPAAA clade</taxon>
        <taxon>indigoferoid/millettioid clade</taxon>
        <taxon>Abreae</taxon>
        <taxon>Abrus</taxon>
    </lineage>
</organism>
<evidence type="ECO:0000256" key="2">
    <source>
        <dbReference type="ARBA" id="ARBA00022853"/>
    </source>
</evidence>
<dbReference type="SUPFAM" id="SSF109715">
    <property type="entry name" value="DEK C-terminal domain"/>
    <property type="match status" value="1"/>
</dbReference>
<feature type="compositionally biased region" description="Polar residues" evidence="8">
    <location>
        <begin position="432"/>
        <end position="442"/>
    </location>
</feature>
<evidence type="ECO:0000313" key="10">
    <source>
        <dbReference type="Proteomes" id="UP000694853"/>
    </source>
</evidence>
<dbReference type="OrthoDB" id="370884at2759"/>
<dbReference type="Gene3D" id="1.10.10.60">
    <property type="entry name" value="Homeodomain-like"/>
    <property type="match status" value="1"/>
</dbReference>
<dbReference type="GO" id="GO:2000779">
    <property type="term" value="P:regulation of double-strand break repair"/>
    <property type="evidence" value="ECO:0007669"/>
    <property type="project" value="TreeGrafter"/>
</dbReference>
<feature type="domain" description="DEK-C" evidence="9">
    <location>
        <begin position="488"/>
        <end position="543"/>
    </location>
</feature>
<comment type="subcellular location">
    <subcellularLocation>
        <location evidence="1">Nucleus</location>
        <location evidence="1">Nucleolus</location>
    </subcellularLocation>
</comment>
<feature type="compositionally biased region" description="Basic and acidic residues" evidence="8">
    <location>
        <begin position="449"/>
        <end position="478"/>
    </location>
</feature>
<gene>
    <name evidence="11" type="primary">LOC113847509</name>
</gene>
<feature type="compositionally biased region" description="Basic and acidic residues" evidence="8">
    <location>
        <begin position="485"/>
        <end position="494"/>
    </location>
</feature>
<feature type="compositionally biased region" description="Basic and acidic residues" evidence="8">
    <location>
        <begin position="406"/>
        <end position="417"/>
    </location>
</feature>
<keyword evidence="4" id="KW-0238">DNA-binding</keyword>